<dbReference type="InterPro" id="IPR050624">
    <property type="entry name" value="HTH-type_Tx_Regulator"/>
</dbReference>
<evidence type="ECO:0000313" key="6">
    <source>
        <dbReference type="Proteomes" id="UP000288024"/>
    </source>
</evidence>
<dbReference type="Gene3D" id="1.10.357.10">
    <property type="entry name" value="Tetracycline Repressor, domain 2"/>
    <property type="match status" value="1"/>
</dbReference>
<dbReference type="AlphaFoldDB" id="A0A3S3SJH4"/>
<keyword evidence="1" id="KW-0678">Repressor</keyword>
<organism evidence="5 6">
    <name type="scientific">Niallia taxi</name>
    <dbReference type="NCBI Taxonomy" id="2499688"/>
    <lineage>
        <taxon>Bacteria</taxon>
        <taxon>Bacillati</taxon>
        <taxon>Bacillota</taxon>
        <taxon>Bacilli</taxon>
        <taxon>Bacillales</taxon>
        <taxon>Bacillaceae</taxon>
        <taxon>Niallia</taxon>
    </lineage>
</organism>
<dbReference type="PANTHER" id="PTHR43479:SF7">
    <property type="entry name" value="TETR-FAMILY TRANSCRIPTIONAL REGULATOR"/>
    <property type="match status" value="1"/>
</dbReference>
<feature type="DNA-binding region" description="H-T-H motif" evidence="3">
    <location>
        <begin position="34"/>
        <end position="53"/>
    </location>
</feature>
<dbReference type="InterPro" id="IPR001647">
    <property type="entry name" value="HTH_TetR"/>
</dbReference>
<evidence type="ECO:0000256" key="3">
    <source>
        <dbReference type="PROSITE-ProRule" id="PRU00335"/>
    </source>
</evidence>
<accession>A0A3S3SJH4</accession>
<comment type="caution">
    <text evidence="5">The sequence shown here is derived from an EMBL/GenBank/DDBJ whole genome shotgun (WGS) entry which is preliminary data.</text>
</comment>
<name>A0A3S3SJH4_9BACI</name>
<protein>
    <submittedName>
        <fullName evidence="5">TetR/AcrR family transcriptional regulator</fullName>
    </submittedName>
</protein>
<reference evidence="5 6" key="1">
    <citation type="submission" date="2019-01" db="EMBL/GenBank/DDBJ databases">
        <title>Bacillus sp. M5HDSG1-1, whole genome shotgun sequence.</title>
        <authorList>
            <person name="Tuo L."/>
        </authorList>
    </citation>
    <scope>NUCLEOTIDE SEQUENCE [LARGE SCALE GENOMIC DNA]</scope>
    <source>
        <strain evidence="5 6">M5HDSG1-1</strain>
    </source>
</reference>
<proteinExistence type="predicted"/>
<evidence type="ECO:0000256" key="2">
    <source>
        <dbReference type="ARBA" id="ARBA00023125"/>
    </source>
</evidence>
<evidence type="ECO:0000259" key="4">
    <source>
        <dbReference type="PROSITE" id="PS50977"/>
    </source>
</evidence>
<dbReference type="InterPro" id="IPR009057">
    <property type="entry name" value="Homeodomain-like_sf"/>
</dbReference>
<dbReference type="PANTHER" id="PTHR43479">
    <property type="entry name" value="ACREF/ENVCD OPERON REPRESSOR-RELATED"/>
    <property type="match status" value="1"/>
</dbReference>
<dbReference type="Proteomes" id="UP000288024">
    <property type="component" value="Unassembled WGS sequence"/>
</dbReference>
<dbReference type="GO" id="GO:0003677">
    <property type="term" value="F:DNA binding"/>
    <property type="evidence" value="ECO:0007669"/>
    <property type="project" value="UniProtKB-UniRule"/>
</dbReference>
<sequence>MTEVKKDLRYIRTRKSIMDAFMKISEKKDFKDITVKDITTEAMINRATFYYHFVDKYDLLEKVLSEVFLINLNDEIIKDYVLNEEVIVNLFLAITSFNSSLSSRCHNGYEETIARIIKEQLEIIFYKMLQRQSEGEERDRIASVMLSWGIYGAAIAWNKNSELPPEEYIKLVIPHLSSGFYKEPNKKD</sequence>
<dbReference type="EMBL" id="RZTZ01000006">
    <property type="protein sequence ID" value="RVT60911.1"/>
    <property type="molecule type" value="Genomic_DNA"/>
</dbReference>
<evidence type="ECO:0000256" key="1">
    <source>
        <dbReference type="ARBA" id="ARBA00022491"/>
    </source>
</evidence>
<feature type="domain" description="HTH tetR-type" evidence="4">
    <location>
        <begin position="11"/>
        <end position="71"/>
    </location>
</feature>
<keyword evidence="2 3" id="KW-0238">DNA-binding</keyword>
<dbReference type="PROSITE" id="PS50977">
    <property type="entry name" value="HTH_TETR_2"/>
    <property type="match status" value="1"/>
</dbReference>
<dbReference type="RefSeq" id="WP_127739383.1">
    <property type="nucleotide sequence ID" value="NZ_CP196003.1"/>
</dbReference>
<keyword evidence="6" id="KW-1185">Reference proteome</keyword>
<dbReference type="SUPFAM" id="SSF46689">
    <property type="entry name" value="Homeodomain-like"/>
    <property type="match status" value="1"/>
</dbReference>
<gene>
    <name evidence="5" type="ORF">EM808_16990</name>
</gene>
<evidence type="ECO:0000313" key="5">
    <source>
        <dbReference type="EMBL" id="RVT60911.1"/>
    </source>
</evidence>
<dbReference type="Pfam" id="PF00440">
    <property type="entry name" value="TetR_N"/>
    <property type="match status" value="1"/>
</dbReference>